<dbReference type="EMBL" id="CACVAS010000117">
    <property type="protein sequence ID" value="CAA6822189.1"/>
    <property type="molecule type" value="Genomic_DNA"/>
</dbReference>
<dbReference type="AlphaFoldDB" id="A0A6S6U651"/>
<comment type="caution">
    <text evidence="6">Lacks conserved residue(s) required for the propagation of feature annotation.</text>
</comment>
<evidence type="ECO:0000256" key="6">
    <source>
        <dbReference type="HAMAP-Rule" id="MF_00966"/>
    </source>
</evidence>
<dbReference type="HAMAP" id="MF_00966">
    <property type="entry name" value="G6PD"/>
    <property type="match status" value="1"/>
</dbReference>
<feature type="active site" description="Proton acceptor" evidence="6">
    <location>
        <position position="239"/>
    </location>
</feature>
<comment type="pathway">
    <text evidence="1 6">Carbohydrate degradation; pentose phosphate pathway; D-ribulose 5-phosphate from D-glucose 6-phosphate (oxidative stage): step 1/3.</text>
</comment>
<feature type="binding site" evidence="6">
    <location>
        <position position="338"/>
    </location>
    <ligand>
        <name>substrate</name>
    </ligand>
</feature>
<dbReference type="InterPro" id="IPR022675">
    <property type="entry name" value="G6P_DH_C"/>
</dbReference>
<feature type="binding site" evidence="6">
    <location>
        <position position="181"/>
    </location>
    <ligand>
        <name>substrate</name>
    </ligand>
</feature>
<dbReference type="SUPFAM" id="SSF51735">
    <property type="entry name" value="NAD(P)-binding Rossmann-fold domains"/>
    <property type="match status" value="1"/>
</dbReference>
<dbReference type="NCBIfam" id="TIGR00871">
    <property type="entry name" value="zwf"/>
    <property type="match status" value="1"/>
</dbReference>
<dbReference type="GO" id="GO:0005829">
    <property type="term" value="C:cytosol"/>
    <property type="evidence" value="ECO:0007669"/>
    <property type="project" value="TreeGrafter"/>
</dbReference>
<feature type="domain" description="Glucose-6-phosphate dehydrogenase C-terminal" evidence="8">
    <location>
        <begin position="188"/>
        <end position="485"/>
    </location>
</feature>
<keyword evidence="4 6" id="KW-0560">Oxidoreductase</keyword>
<protein>
    <recommendedName>
        <fullName evidence="6">Glucose-6-phosphate 1-dehydrogenase</fullName>
        <shortName evidence="6">G6PD</shortName>
        <ecNumber evidence="6">1.1.1.49</ecNumber>
    </recommendedName>
</protein>
<feature type="binding site" evidence="6">
    <location>
        <position position="234"/>
    </location>
    <ligand>
        <name>substrate</name>
    </ligand>
</feature>
<keyword evidence="5 6" id="KW-0119">Carbohydrate metabolism</keyword>
<gene>
    <name evidence="6" type="primary">zwf</name>
    <name evidence="9" type="ORF">HELGO_WM756</name>
</gene>
<evidence type="ECO:0000256" key="1">
    <source>
        <dbReference type="ARBA" id="ARBA00004937"/>
    </source>
</evidence>
<accession>A0A6S6U651</accession>
<dbReference type="EC" id="1.1.1.49" evidence="6"/>
<dbReference type="GO" id="GO:0009051">
    <property type="term" value="P:pentose-phosphate shunt, oxidative branch"/>
    <property type="evidence" value="ECO:0007669"/>
    <property type="project" value="TreeGrafter"/>
</dbReference>
<evidence type="ECO:0000256" key="5">
    <source>
        <dbReference type="ARBA" id="ARBA00023277"/>
    </source>
</evidence>
<dbReference type="Pfam" id="PF00479">
    <property type="entry name" value="G6PD_N"/>
    <property type="match status" value="1"/>
</dbReference>
<dbReference type="PANTHER" id="PTHR23429">
    <property type="entry name" value="GLUCOSE-6-PHOSPHATE 1-DEHYDROGENASE G6PD"/>
    <property type="match status" value="1"/>
</dbReference>
<name>A0A6S6U651_9BACT</name>
<reference evidence="9" key="1">
    <citation type="submission" date="2020-01" db="EMBL/GenBank/DDBJ databases">
        <authorList>
            <person name="Meier V. D."/>
            <person name="Meier V D."/>
        </authorList>
    </citation>
    <scope>NUCLEOTIDE SEQUENCE</scope>
    <source>
        <strain evidence="9">HLG_WM_MAG_01</strain>
    </source>
</reference>
<organism evidence="9">
    <name type="scientific">uncultured Sulfurovum sp</name>
    <dbReference type="NCBI Taxonomy" id="269237"/>
    <lineage>
        <taxon>Bacteria</taxon>
        <taxon>Pseudomonadati</taxon>
        <taxon>Campylobacterota</taxon>
        <taxon>Epsilonproteobacteria</taxon>
        <taxon>Campylobacterales</taxon>
        <taxon>Sulfurovaceae</taxon>
        <taxon>Sulfurovum</taxon>
        <taxon>environmental samples</taxon>
    </lineage>
</organism>
<comment type="catalytic activity">
    <reaction evidence="6">
        <text>D-glucose 6-phosphate + NADP(+) = 6-phospho-D-glucono-1,5-lactone + NADPH + H(+)</text>
        <dbReference type="Rhea" id="RHEA:15841"/>
        <dbReference type="ChEBI" id="CHEBI:15378"/>
        <dbReference type="ChEBI" id="CHEBI:57783"/>
        <dbReference type="ChEBI" id="CHEBI:57955"/>
        <dbReference type="ChEBI" id="CHEBI:58349"/>
        <dbReference type="ChEBI" id="CHEBI:61548"/>
        <dbReference type="EC" id="1.1.1.49"/>
    </reaction>
</comment>
<dbReference type="UniPathway" id="UPA00115">
    <property type="reaction ID" value="UER00408"/>
</dbReference>
<dbReference type="InterPro" id="IPR001282">
    <property type="entry name" value="G6P_DH"/>
</dbReference>
<feature type="binding site" evidence="6">
    <location>
        <position position="177"/>
    </location>
    <ligand>
        <name>substrate</name>
    </ligand>
</feature>
<sequence>MSELKSLCDITIFGGHGDLAFRKLMPALYHLSNAGYLDEKSRIITATRDSMSHEEHCDLVKLKLKEFLSDDGFEEEKFSYFKKQLHVVIIEFNADESYKGLQDLLNEYPQRERINYLSTAPDFFGTICKTMSHLGLVSPQSRVVLEKPIGRNLQSSHVINDEVLNYFDESQIYRIDHYLGKDTVQNIMALRFSNRFFMPLWDANHIDHIQITVAESVGVEGRWGYYNEYGAMRDMVQNHLMQLLCLVAMEPPCSLDADSVRDEKVKVLRSLRTMTHSDIKEKTVRAQYSKGSIDGIPVPGYLDGDNVNTSTTETFVALRVDIDNWRWNGVPFYLRSGKRMSRQNSEIIIHFKSIPHSIFVNQGKFISENKLVITLQPNESIYLELMNKVPGLSEQMLLKPVELELNTPLKVAHKPDAYERLLLDIIRANPTLFMRLDEVDAAWKWADVILDGWEEDIIPLKSYSAGTDGPSAAVQLIARDGRSWQDE</sequence>
<evidence type="ECO:0000256" key="2">
    <source>
        <dbReference type="ARBA" id="ARBA00022526"/>
    </source>
</evidence>
<dbReference type="GO" id="GO:0050661">
    <property type="term" value="F:NADP binding"/>
    <property type="evidence" value="ECO:0007669"/>
    <property type="project" value="UniProtKB-UniRule"/>
</dbReference>
<evidence type="ECO:0000256" key="4">
    <source>
        <dbReference type="ARBA" id="ARBA00023002"/>
    </source>
</evidence>
<dbReference type="Gene3D" id="3.40.50.720">
    <property type="entry name" value="NAD(P)-binding Rossmann-like Domain"/>
    <property type="match status" value="1"/>
</dbReference>
<evidence type="ECO:0000256" key="3">
    <source>
        <dbReference type="ARBA" id="ARBA00022857"/>
    </source>
</evidence>
<keyword evidence="3 6" id="KW-0521">NADP</keyword>
<dbReference type="PANTHER" id="PTHR23429:SF0">
    <property type="entry name" value="GLUCOSE-6-PHOSPHATE 1-DEHYDROGENASE"/>
    <property type="match status" value="1"/>
</dbReference>
<feature type="binding site" evidence="6">
    <location>
        <position position="147"/>
    </location>
    <ligand>
        <name>NADP(+)</name>
        <dbReference type="ChEBI" id="CHEBI:58349"/>
    </ligand>
</feature>
<dbReference type="InterPro" id="IPR022674">
    <property type="entry name" value="G6P_DH_NAD-bd"/>
</dbReference>
<evidence type="ECO:0000259" key="8">
    <source>
        <dbReference type="Pfam" id="PF02781"/>
    </source>
</evidence>
<evidence type="ECO:0000313" key="9">
    <source>
        <dbReference type="EMBL" id="CAA6822189.1"/>
    </source>
</evidence>
<feature type="domain" description="Glucose-6-phosphate dehydrogenase NAD-binding" evidence="7">
    <location>
        <begin position="12"/>
        <end position="186"/>
    </location>
</feature>
<dbReference type="SUPFAM" id="SSF55347">
    <property type="entry name" value="Glyceraldehyde-3-phosphate dehydrogenase-like, C-terminal domain"/>
    <property type="match status" value="1"/>
</dbReference>
<dbReference type="Pfam" id="PF02781">
    <property type="entry name" value="G6PD_C"/>
    <property type="match status" value="1"/>
</dbReference>
<feature type="binding site" evidence="6">
    <location>
        <position position="215"/>
    </location>
    <ligand>
        <name>substrate</name>
    </ligand>
</feature>
<dbReference type="PIRSF" id="PIRSF000110">
    <property type="entry name" value="G6PD"/>
    <property type="match status" value="1"/>
</dbReference>
<dbReference type="PRINTS" id="PR00079">
    <property type="entry name" value="G6PDHDRGNASE"/>
</dbReference>
<dbReference type="InterPro" id="IPR036291">
    <property type="entry name" value="NAD(P)-bd_dom_sf"/>
</dbReference>
<comment type="similarity">
    <text evidence="6">Belongs to the glucose-6-phosphate dehydrogenase family.</text>
</comment>
<dbReference type="Gene3D" id="3.30.360.10">
    <property type="entry name" value="Dihydrodipicolinate Reductase, domain 2"/>
    <property type="match status" value="1"/>
</dbReference>
<feature type="binding site" evidence="6">
    <location>
        <position position="48"/>
    </location>
    <ligand>
        <name>NADP(+)</name>
        <dbReference type="ChEBI" id="CHEBI:58349"/>
    </ligand>
</feature>
<feature type="binding site" evidence="6">
    <location>
        <begin position="91"/>
        <end position="92"/>
    </location>
    <ligand>
        <name>NADP(+)</name>
        <dbReference type="ChEBI" id="CHEBI:58349"/>
    </ligand>
</feature>
<comment type="function">
    <text evidence="6">Catalyzes the oxidation of glucose 6-phosphate to 6-phosphogluconolactone.</text>
</comment>
<evidence type="ECO:0000259" key="7">
    <source>
        <dbReference type="Pfam" id="PF00479"/>
    </source>
</evidence>
<dbReference type="GO" id="GO:0004345">
    <property type="term" value="F:glucose-6-phosphate dehydrogenase activity"/>
    <property type="evidence" value="ECO:0007669"/>
    <property type="project" value="UniProtKB-UniRule"/>
</dbReference>
<keyword evidence="2 6" id="KW-0313">Glucose metabolism</keyword>
<dbReference type="GO" id="GO:0006006">
    <property type="term" value="P:glucose metabolic process"/>
    <property type="evidence" value="ECO:0007669"/>
    <property type="project" value="UniProtKB-KW"/>
</dbReference>
<proteinExistence type="inferred from homology"/>